<keyword evidence="14" id="KW-1185">Reference proteome</keyword>
<evidence type="ECO:0000313" key="13">
    <source>
        <dbReference type="EMBL" id="ADH85756.1"/>
    </source>
</evidence>
<dbReference type="Pfam" id="PF02922">
    <property type="entry name" value="CBM_48"/>
    <property type="match status" value="1"/>
</dbReference>
<comment type="catalytic activity">
    <reaction evidence="1 10">
        <text>Transfers a segment of a (1-&gt;4)-alpha-D-glucan chain to a primary hydroxy group in a similar glucan chain.</text>
        <dbReference type="EC" id="2.4.1.18"/>
    </reaction>
</comment>
<comment type="pathway">
    <text evidence="3 10">Glycan biosynthesis; glycogen biosynthesis.</text>
</comment>
<keyword evidence="6 10" id="KW-0328">Glycosyltransferase</keyword>
<dbReference type="InterPro" id="IPR013783">
    <property type="entry name" value="Ig-like_fold"/>
</dbReference>
<dbReference type="FunFam" id="3.20.20.80:FF:000003">
    <property type="entry name" value="1,4-alpha-glucan branching enzyme GlgB"/>
    <property type="match status" value="1"/>
</dbReference>
<evidence type="ECO:0000256" key="4">
    <source>
        <dbReference type="ARBA" id="ARBA00009000"/>
    </source>
</evidence>
<evidence type="ECO:0000256" key="5">
    <source>
        <dbReference type="ARBA" id="ARBA00022600"/>
    </source>
</evidence>
<dbReference type="CAZy" id="GH13">
    <property type="family name" value="Glycoside Hydrolase Family 13"/>
</dbReference>
<dbReference type="GO" id="GO:0003844">
    <property type="term" value="F:1,4-alpha-glucan branching enzyme activity"/>
    <property type="evidence" value="ECO:0007669"/>
    <property type="project" value="UniProtKB-UniRule"/>
</dbReference>
<evidence type="ECO:0000256" key="2">
    <source>
        <dbReference type="ARBA" id="ARBA00002953"/>
    </source>
</evidence>
<evidence type="ECO:0000256" key="8">
    <source>
        <dbReference type="ARBA" id="ARBA00023056"/>
    </source>
</evidence>
<evidence type="ECO:0000256" key="7">
    <source>
        <dbReference type="ARBA" id="ARBA00022679"/>
    </source>
</evidence>
<dbReference type="Pfam" id="PF02806">
    <property type="entry name" value="Alpha-amylase_C"/>
    <property type="match status" value="1"/>
</dbReference>
<name>D6Z2I1_DESAT</name>
<dbReference type="InterPro" id="IPR006047">
    <property type="entry name" value="GH13_cat_dom"/>
</dbReference>
<dbReference type="InterPro" id="IPR017853">
    <property type="entry name" value="GH"/>
</dbReference>
<dbReference type="GO" id="GO:0005978">
    <property type="term" value="P:glycogen biosynthetic process"/>
    <property type="evidence" value="ECO:0007669"/>
    <property type="project" value="UniProtKB-UniRule"/>
</dbReference>
<dbReference type="NCBIfam" id="NF003811">
    <property type="entry name" value="PRK05402.1"/>
    <property type="match status" value="1"/>
</dbReference>
<evidence type="ECO:0000313" key="14">
    <source>
        <dbReference type="Proteomes" id="UP000001508"/>
    </source>
</evidence>
<gene>
    <name evidence="10" type="primary">glgB</name>
    <name evidence="13" type="ordered locus">DaAHT2_1058</name>
</gene>
<evidence type="ECO:0000259" key="12">
    <source>
        <dbReference type="SMART" id="SM00642"/>
    </source>
</evidence>
<dbReference type="NCBIfam" id="TIGR01515">
    <property type="entry name" value="branching_enzym"/>
    <property type="match status" value="1"/>
</dbReference>
<organism evidence="13 14">
    <name type="scientific">Desulfurivibrio alkaliphilus (strain DSM 19089 / UNIQEM U267 / AHT2)</name>
    <dbReference type="NCBI Taxonomy" id="589865"/>
    <lineage>
        <taxon>Bacteria</taxon>
        <taxon>Pseudomonadati</taxon>
        <taxon>Thermodesulfobacteriota</taxon>
        <taxon>Desulfobulbia</taxon>
        <taxon>Desulfobulbales</taxon>
        <taxon>Desulfobulbaceae</taxon>
        <taxon>Desulfurivibrio</taxon>
    </lineage>
</organism>
<dbReference type="InParanoid" id="D6Z2I1"/>
<keyword evidence="5 10" id="KW-0321">Glycogen metabolism</keyword>
<dbReference type="RefSeq" id="WP_013163285.1">
    <property type="nucleotide sequence ID" value="NC_014216.1"/>
</dbReference>
<dbReference type="KEGG" id="dak:DaAHT2_1058"/>
<dbReference type="Pfam" id="PF22019">
    <property type="entry name" value="GlgB_N"/>
    <property type="match status" value="1"/>
</dbReference>
<dbReference type="InterPro" id="IPR054169">
    <property type="entry name" value="GlgB_N"/>
</dbReference>
<dbReference type="PANTHER" id="PTHR43651:SF3">
    <property type="entry name" value="1,4-ALPHA-GLUCAN-BRANCHING ENZYME"/>
    <property type="match status" value="1"/>
</dbReference>
<dbReference type="EC" id="2.4.1.18" evidence="10"/>
<feature type="active site" description="Proton donor" evidence="10 11">
    <location>
        <position position="463"/>
    </location>
</feature>
<dbReference type="InterPro" id="IPR013780">
    <property type="entry name" value="Glyco_hydro_b"/>
</dbReference>
<sequence length="734" mass="85118">MTHPLSSDFERIINSDHHDPFQVLGFHLQDGELPAAVVRCFQPAASQVFLLIQGERREMYKVRDEGIFEFSLPGCREFFPYRLEAHYPDGASHQFEDPYRFWPQLSDFDRYLLNNGTHYQLYDKLGAHPVTIDGINGTIFRVWAPNARRISVLGNFNFWDGRLHQMRVLGGSGIWELFIPEVGAGEPYKFEIRTQQGDILEKADPCQFFSEIRPKSASVVWDTGNFQWSDDEWLAKRRESSSYRQPLSIYEMHLGSWRRDPADPSRFLSYREIADVLIPYLLEMGFTHVEFLPVAEHPLDESWGYQVIGFYAVTSRFGTPDDFAYLVNECHRHGIGVILDWVPSHFPTDGHGLSRFDGTCLYEHEDPRKGAHQEWGTLVFNYSRAEVANFMIANALFWLERYHIDGLRVDAVASMLYLDYGRQEGEWLPNEYGGRENIEAIEFLKHLNSIVYDRHPDIMMIAEESTSYFGVSKPTDCGGLGFGYKWNMGWMNDTLSFFQYDSLFRKYHHSALTFSLLYAFSENFILPLSHDEVVHGKRSLLNKMPGDNWQKFANLRLLLFFLWTHPGKKLLFMGGEFGQLSEWYCKVSLDWHLLEEGEKHRQLQHFVRDLNHFYRRNPALWDDDFSPAGFQWLDFNDVDNSIISFARFTENREKFVICLLNFTPQVHYNYKLGVPRGGRYREVFNSDLAAAGGSGVSNPEPLESINEPCGQAPEHLLVKVPPLGGVIFKLEEDP</sequence>
<dbReference type="HOGENOM" id="CLU_004245_3_2_7"/>
<dbReference type="FunCoup" id="D6Z2I1">
    <property type="interactions" value="374"/>
</dbReference>
<keyword evidence="7 10" id="KW-0808">Transferase</keyword>
<dbReference type="Gene3D" id="2.60.40.1180">
    <property type="entry name" value="Golgi alpha-mannosidase II"/>
    <property type="match status" value="1"/>
</dbReference>
<dbReference type="PIRSF" id="PIRSF000463">
    <property type="entry name" value="GlgB"/>
    <property type="match status" value="1"/>
</dbReference>
<keyword evidence="8 10" id="KW-0320">Glycogen biosynthesis</keyword>
<feature type="active site" description="Nucleophile" evidence="10 11">
    <location>
        <position position="410"/>
    </location>
</feature>
<dbReference type="CDD" id="cd02855">
    <property type="entry name" value="E_set_GBE_prok_N"/>
    <property type="match status" value="1"/>
</dbReference>
<protein>
    <recommendedName>
        <fullName evidence="10">1,4-alpha-glucan branching enzyme GlgB</fullName>
        <ecNumber evidence="10">2.4.1.18</ecNumber>
    </recommendedName>
    <alternativeName>
        <fullName evidence="10">1,4-alpha-D-glucan:1,4-alpha-D-glucan 6-glucosyl-transferase</fullName>
    </alternativeName>
    <alternativeName>
        <fullName evidence="10">Alpha-(1-&gt;4)-glucan branching enzyme</fullName>
    </alternativeName>
    <alternativeName>
        <fullName evidence="10">Glycogen branching enzyme</fullName>
        <shortName evidence="10">BE</shortName>
    </alternativeName>
</protein>
<dbReference type="HAMAP" id="MF_00685">
    <property type="entry name" value="GlgB"/>
    <property type="match status" value="1"/>
</dbReference>
<dbReference type="FunFam" id="2.60.40.1180:FF:000002">
    <property type="entry name" value="1,4-alpha-glucan branching enzyme GlgB"/>
    <property type="match status" value="1"/>
</dbReference>
<dbReference type="eggNOG" id="COG0296">
    <property type="taxonomic scope" value="Bacteria"/>
</dbReference>
<accession>D6Z2I1</accession>
<dbReference type="FunFam" id="2.60.40.10:FF:000169">
    <property type="entry name" value="1,4-alpha-glucan branching enzyme GlgB"/>
    <property type="match status" value="1"/>
</dbReference>
<dbReference type="EMBL" id="CP001940">
    <property type="protein sequence ID" value="ADH85756.1"/>
    <property type="molecule type" value="Genomic_DNA"/>
</dbReference>
<proteinExistence type="inferred from homology"/>
<dbReference type="GO" id="GO:0043169">
    <property type="term" value="F:cation binding"/>
    <property type="evidence" value="ECO:0007669"/>
    <property type="project" value="InterPro"/>
</dbReference>
<evidence type="ECO:0000256" key="1">
    <source>
        <dbReference type="ARBA" id="ARBA00000826"/>
    </source>
</evidence>
<dbReference type="Proteomes" id="UP000001508">
    <property type="component" value="Chromosome"/>
</dbReference>
<evidence type="ECO:0000256" key="6">
    <source>
        <dbReference type="ARBA" id="ARBA00022676"/>
    </source>
</evidence>
<dbReference type="SUPFAM" id="SSF51011">
    <property type="entry name" value="Glycosyl hydrolase domain"/>
    <property type="match status" value="1"/>
</dbReference>
<dbReference type="InterPro" id="IPR014756">
    <property type="entry name" value="Ig_E-set"/>
</dbReference>
<comment type="function">
    <text evidence="2 10">Catalyzes the formation of the alpha-1,6-glucosidic linkages in glycogen by scission of a 1,4-alpha-linked oligosaccharide from growing alpha-1,4-glucan chains and the subsequent attachment of the oligosaccharide to the alpha-1,6 position.</text>
</comment>
<dbReference type="InterPro" id="IPR037439">
    <property type="entry name" value="Branching_enzy"/>
</dbReference>
<keyword evidence="9 10" id="KW-0119">Carbohydrate metabolism</keyword>
<evidence type="ECO:0000256" key="10">
    <source>
        <dbReference type="HAMAP-Rule" id="MF_00685"/>
    </source>
</evidence>
<evidence type="ECO:0000256" key="9">
    <source>
        <dbReference type="ARBA" id="ARBA00023277"/>
    </source>
</evidence>
<dbReference type="Gene3D" id="2.60.40.10">
    <property type="entry name" value="Immunoglobulins"/>
    <property type="match status" value="2"/>
</dbReference>
<dbReference type="SMART" id="SM00642">
    <property type="entry name" value="Aamy"/>
    <property type="match status" value="1"/>
</dbReference>
<dbReference type="PANTHER" id="PTHR43651">
    <property type="entry name" value="1,4-ALPHA-GLUCAN-BRANCHING ENZYME"/>
    <property type="match status" value="1"/>
</dbReference>
<dbReference type="Pfam" id="PF00128">
    <property type="entry name" value="Alpha-amylase"/>
    <property type="match status" value="1"/>
</dbReference>
<dbReference type="SUPFAM" id="SSF51445">
    <property type="entry name" value="(Trans)glycosidases"/>
    <property type="match status" value="1"/>
</dbReference>
<reference evidence="14" key="1">
    <citation type="submission" date="2010-02" db="EMBL/GenBank/DDBJ databases">
        <title>Complete sequence of Desulfurivibrio alkaliphilus AHT2.</title>
        <authorList>
            <consortium name="US DOE Joint Genome Institute"/>
            <person name="Pitluck S."/>
            <person name="Chertkov O."/>
            <person name="Detter J.C."/>
            <person name="Han C."/>
            <person name="Tapia R."/>
            <person name="Larimer F."/>
            <person name="Land M."/>
            <person name="Hauser L."/>
            <person name="Kyrpides N."/>
            <person name="Mikhailova N."/>
            <person name="Sorokin D.Y."/>
            <person name="Muyzer G."/>
            <person name="Woyke T."/>
        </authorList>
    </citation>
    <scope>NUCLEOTIDE SEQUENCE [LARGE SCALE GENOMIC DNA]</scope>
    <source>
        <strain evidence="14">DSM 19089 / UNIQEM U267 / AHT2</strain>
    </source>
</reference>
<dbReference type="InterPro" id="IPR004193">
    <property type="entry name" value="Glyco_hydro_13_N"/>
</dbReference>
<dbReference type="AlphaFoldDB" id="D6Z2I1"/>
<dbReference type="OrthoDB" id="9800174at2"/>
<dbReference type="InterPro" id="IPR044143">
    <property type="entry name" value="GlgB_N_E_set_prok"/>
</dbReference>
<dbReference type="GO" id="GO:0004553">
    <property type="term" value="F:hydrolase activity, hydrolyzing O-glycosyl compounds"/>
    <property type="evidence" value="ECO:0007669"/>
    <property type="project" value="InterPro"/>
</dbReference>
<dbReference type="CDD" id="cd11322">
    <property type="entry name" value="AmyAc_Glg_BE"/>
    <property type="match status" value="1"/>
</dbReference>
<dbReference type="Gene3D" id="3.20.20.80">
    <property type="entry name" value="Glycosidases"/>
    <property type="match status" value="1"/>
</dbReference>
<dbReference type="NCBIfam" id="NF008967">
    <property type="entry name" value="PRK12313.1"/>
    <property type="match status" value="1"/>
</dbReference>
<dbReference type="GO" id="GO:0005829">
    <property type="term" value="C:cytosol"/>
    <property type="evidence" value="ECO:0007669"/>
    <property type="project" value="TreeGrafter"/>
</dbReference>
<evidence type="ECO:0000256" key="3">
    <source>
        <dbReference type="ARBA" id="ARBA00004964"/>
    </source>
</evidence>
<dbReference type="UniPathway" id="UPA00164"/>
<dbReference type="SUPFAM" id="SSF81296">
    <property type="entry name" value="E set domains"/>
    <property type="match status" value="2"/>
</dbReference>
<comment type="similarity">
    <text evidence="4 10">Belongs to the glycosyl hydrolase 13 family. GlgB subfamily.</text>
</comment>
<comment type="subunit">
    <text evidence="10">Monomer.</text>
</comment>
<dbReference type="CAZy" id="CBM48">
    <property type="family name" value="Carbohydrate-Binding Module Family 48"/>
</dbReference>
<dbReference type="STRING" id="589865.DaAHT2_1058"/>
<dbReference type="InterPro" id="IPR006048">
    <property type="entry name" value="A-amylase/branching_C"/>
</dbReference>
<dbReference type="InterPro" id="IPR006407">
    <property type="entry name" value="GlgB"/>
</dbReference>
<evidence type="ECO:0000256" key="11">
    <source>
        <dbReference type="PIRSR" id="PIRSR000463-1"/>
    </source>
</evidence>
<feature type="domain" description="Glycosyl hydrolase family 13 catalytic" evidence="12">
    <location>
        <begin position="251"/>
        <end position="612"/>
    </location>
</feature>